<organism evidence="2 3">
    <name type="scientific">Neisseria bacilliformis ATCC BAA-1200</name>
    <dbReference type="NCBI Taxonomy" id="888742"/>
    <lineage>
        <taxon>Bacteria</taxon>
        <taxon>Pseudomonadati</taxon>
        <taxon>Pseudomonadota</taxon>
        <taxon>Betaproteobacteria</taxon>
        <taxon>Neisseriales</taxon>
        <taxon>Neisseriaceae</taxon>
        <taxon>Neisseria</taxon>
    </lineage>
</organism>
<dbReference type="EMBL" id="AFAY01000003">
    <property type="protein sequence ID" value="EGF12106.1"/>
    <property type="molecule type" value="Genomic_DNA"/>
</dbReference>
<keyword evidence="3" id="KW-1185">Reference proteome</keyword>
<gene>
    <name evidence="2" type="ORF">HMPREF9123_0086</name>
</gene>
<protein>
    <recommendedName>
        <fullName evidence="1">YubB ferredoxin-like domain-containing protein</fullName>
    </recommendedName>
</protein>
<feature type="domain" description="YubB ferredoxin-like" evidence="1">
    <location>
        <begin position="157"/>
        <end position="220"/>
    </location>
</feature>
<dbReference type="HOGENOM" id="CLU_100167_0_0_4"/>
<dbReference type="Gene3D" id="3.30.70.1270">
    <property type="entry name" value="Api92-like domains"/>
    <property type="match status" value="1"/>
</dbReference>
<dbReference type="Proteomes" id="UP000004105">
    <property type="component" value="Unassembled WGS sequence"/>
</dbReference>
<evidence type="ECO:0000313" key="2">
    <source>
        <dbReference type="EMBL" id="EGF12106.1"/>
    </source>
</evidence>
<comment type="caution">
    <text evidence="2">The sequence shown here is derived from an EMBL/GenBank/DDBJ whole genome shotgun (WGS) entry which is preliminary data.</text>
</comment>
<dbReference type="InterPro" id="IPR041329">
    <property type="entry name" value="YubB_C"/>
</dbReference>
<name>F2B8N3_9NEIS</name>
<proteinExistence type="predicted"/>
<dbReference type="SUPFAM" id="SSF160940">
    <property type="entry name" value="Api92-like"/>
    <property type="match status" value="1"/>
</dbReference>
<dbReference type="AlphaFoldDB" id="F2B8N3"/>
<reference evidence="2 3" key="1">
    <citation type="submission" date="2011-02" db="EMBL/GenBank/DDBJ databases">
        <authorList>
            <person name="Muzny D."/>
            <person name="Qin X."/>
            <person name="Deng J."/>
            <person name="Jiang H."/>
            <person name="Liu Y."/>
            <person name="Qu J."/>
            <person name="Song X.-Z."/>
            <person name="Zhang L."/>
            <person name="Thornton R."/>
            <person name="Coyle M."/>
            <person name="Francisco L."/>
            <person name="Jackson L."/>
            <person name="Javaid M."/>
            <person name="Korchina V."/>
            <person name="Kovar C."/>
            <person name="Mata R."/>
            <person name="Mathew T."/>
            <person name="Ngo R."/>
            <person name="Nguyen L."/>
            <person name="Nguyen N."/>
            <person name="Okwuonu G."/>
            <person name="Ongeri F."/>
            <person name="Pham C."/>
            <person name="Simmons D."/>
            <person name="Wilczek-Boney K."/>
            <person name="Hale W."/>
            <person name="Jakkamsetti A."/>
            <person name="Pham P."/>
            <person name="Ruth R."/>
            <person name="San Lucas F."/>
            <person name="Warren J."/>
            <person name="Zhang J."/>
            <person name="Zhao Z."/>
            <person name="Zhou C."/>
            <person name="Zhu D."/>
            <person name="Lee S."/>
            <person name="Bess C."/>
            <person name="Blankenburg K."/>
            <person name="Forbes L."/>
            <person name="Fu Q."/>
            <person name="Gubbala S."/>
            <person name="Hirani K."/>
            <person name="Jayaseelan J.C."/>
            <person name="Lara F."/>
            <person name="Munidasa M."/>
            <person name="Palculict T."/>
            <person name="Patil S."/>
            <person name="Pu L.-L."/>
            <person name="Saada N."/>
            <person name="Tang L."/>
            <person name="Weissenberger G."/>
            <person name="Zhu Y."/>
            <person name="Hemphill L."/>
            <person name="Shang Y."/>
            <person name="Youmans B."/>
            <person name="Ayvaz T."/>
            <person name="Ross M."/>
            <person name="Santibanez J."/>
            <person name="Aqrawi P."/>
            <person name="Gross S."/>
            <person name="Joshi V."/>
            <person name="Fowler G."/>
            <person name="Nazareth L."/>
            <person name="Reid J."/>
            <person name="Worley K."/>
            <person name="Petrosino J."/>
            <person name="Highlander S."/>
            <person name="Gibbs R."/>
        </authorList>
    </citation>
    <scope>NUCLEOTIDE SEQUENCE [LARGE SCALE GENOMIC DNA]</scope>
    <source>
        <strain evidence="2 3">ATCC BAA-1200</strain>
    </source>
</reference>
<dbReference type="RefSeq" id="WP_007341101.1">
    <property type="nucleotide sequence ID" value="NZ_GL878494.1"/>
</dbReference>
<dbReference type="Pfam" id="PF18406">
    <property type="entry name" value="DUF1281_C"/>
    <property type="match status" value="1"/>
</dbReference>
<accession>F2B8N3</accession>
<evidence type="ECO:0000313" key="3">
    <source>
        <dbReference type="Proteomes" id="UP000004105"/>
    </source>
</evidence>
<dbReference type="OrthoDB" id="7992117at2"/>
<sequence length="220" mass="24687">MPNHVTNQVSISGNAESLAKLKAVLFAPGIPDSSDDENVGLVVDFNGLIPMPQSLHIEAGSLTYAMQKWNDIDKNQLAAVLQAKYEALYDNLVEHADGQINWKQDKVSDMEALFRQQPDLAAKCGINLDYGEQIRRNIELYGCPTWYEWSNRHWGTKWNAYHQHIGTLSDTEIYVEFDTAWSPPEPVFAAIVETFPDLQLEARYIDEGGGFAGTFYGEDG</sequence>
<evidence type="ECO:0000259" key="1">
    <source>
        <dbReference type="Pfam" id="PF18406"/>
    </source>
</evidence>